<dbReference type="EMBL" id="CP026377">
    <property type="protein sequence ID" value="AUX92876.1"/>
    <property type="molecule type" value="Genomic_DNA"/>
</dbReference>
<accession>A0A2L0IE44</accession>
<dbReference type="PIRSF" id="PIRSF029394">
    <property type="entry name" value="UCP029394"/>
    <property type="match status" value="1"/>
</dbReference>
<protein>
    <submittedName>
        <fullName evidence="1">DUF4440 domain-containing protein</fullName>
    </submittedName>
</protein>
<gene>
    <name evidence="1" type="ORF">C2E15_07125</name>
</gene>
<dbReference type="InterPro" id="IPR016918">
    <property type="entry name" value="UCP029394"/>
</dbReference>
<dbReference type="AlphaFoldDB" id="A0A2L0IE44"/>
<dbReference type="Gene3D" id="3.10.450.50">
    <property type="match status" value="1"/>
</dbReference>
<keyword evidence="2" id="KW-1185">Reference proteome</keyword>
<dbReference type="RefSeq" id="WP_104956752.1">
    <property type="nucleotide sequence ID" value="NZ_CP026377.1"/>
</dbReference>
<dbReference type="Proteomes" id="UP000238365">
    <property type="component" value="Chromosome"/>
</dbReference>
<name>A0A2L0IE44_9GAMM</name>
<proteinExistence type="predicted"/>
<dbReference type="SUPFAM" id="SSF54427">
    <property type="entry name" value="NTF2-like"/>
    <property type="match status" value="1"/>
</dbReference>
<dbReference type="KEGG" id="pgz:C2E15_07125"/>
<evidence type="ECO:0000313" key="2">
    <source>
        <dbReference type="Proteomes" id="UP000238365"/>
    </source>
</evidence>
<reference evidence="1 2" key="1">
    <citation type="submission" date="2018-01" db="EMBL/GenBank/DDBJ databases">
        <title>Complete and assembled Genome of Pantoea gaviniae DSM22758T.</title>
        <authorList>
            <person name="Stevens M.J.A."/>
            <person name="Zurfluh K."/>
            <person name="Stephan R."/>
        </authorList>
    </citation>
    <scope>NUCLEOTIDE SEQUENCE [LARGE SCALE GENOMIC DNA]</scope>
    <source>
        <strain evidence="1 2">DSM 22758</strain>
    </source>
</reference>
<evidence type="ECO:0000313" key="1">
    <source>
        <dbReference type="EMBL" id="AUX92876.1"/>
    </source>
</evidence>
<dbReference type="InterPro" id="IPR032710">
    <property type="entry name" value="NTF2-like_dom_sf"/>
</dbReference>
<sequence length="132" mass="14893">MENPETLACRSVFTLHRWIETVFTRPRDEAETALTRLLESFHPDFAMVTPAGDTLTLAAVKQLFLENGGRRPGLRIDVDACSVLASAGNRVTCRYRETHHIDGVPRARWSVAVIDIEGETARWRFLQETAIV</sequence>
<organism evidence="1 2">
    <name type="scientific">Mixta gaviniae</name>
    <dbReference type="NCBI Taxonomy" id="665914"/>
    <lineage>
        <taxon>Bacteria</taxon>
        <taxon>Pseudomonadati</taxon>
        <taxon>Pseudomonadota</taxon>
        <taxon>Gammaproteobacteria</taxon>
        <taxon>Enterobacterales</taxon>
        <taxon>Erwiniaceae</taxon>
        <taxon>Mixta</taxon>
    </lineage>
</organism>